<dbReference type="InterPro" id="IPR010796">
    <property type="entry name" value="C2_B9-type_dom"/>
</dbReference>
<name>S9WA32_9TRYP</name>
<dbReference type="GO" id="GO:0060271">
    <property type="term" value="P:cilium assembly"/>
    <property type="evidence" value="ECO:0007669"/>
    <property type="project" value="TreeGrafter"/>
</dbReference>
<evidence type="ECO:0000256" key="6">
    <source>
        <dbReference type="ARBA" id="ARBA00039272"/>
    </source>
</evidence>
<evidence type="ECO:0000256" key="3">
    <source>
        <dbReference type="ARBA" id="ARBA00022794"/>
    </source>
</evidence>
<dbReference type="Pfam" id="PF07162">
    <property type="entry name" value="B9-C2"/>
    <property type="match status" value="1"/>
</dbReference>
<sequence>MAELHIIGNVTGGHGFGGFSFFCVFEIITGSQWSAVEGHTTGCTHIMQQLDGDVPWNFPIDVHYSFSSIQGWPKISVQVWQVDGYGRKDICGYGMAYLPMASQGEQEIEVYTWRPTFWHPSLFVRLYQGLRLLFMGGSPVLRDNALIHGNEERFKLHTIGSGKVKLRFNIFTRGMKQANMVF</sequence>
<accession>S9WA32</accession>
<keyword evidence="5" id="KW-0966">Cell projection</keyword>
<evidence type="ECO:0000313" key="8">
    <source>
        <dbReference type="EMBL" id="EPY32780.1"/>
    </source>
</evidence>
<gene>
    <name evidence="8" type="ORF">STCU_02657</name>
    <name evidence="7" type="ORF">STCU_05333</name>
</gene>
<reference evidence="8 9" key="1">
    <citation type="journal article" date="2013" name="PLoS ONE">
        <title>Predicting the Proteins of Angomonas deanei, Strigomonas culicis and Their Respective Endosymbionts Reveals New Aspects of the Trypanosomatidae Family.</title>
        <authorList>
            <person name="Motta M.C."/>
            <person name="Martins A.C."/>
            <person name="de Souza S.S."/>
            <person name="Catta-Preta C.M."/>
            <person name="Silva R."/>
            <person name="Klein C.C."/>
            <person name="de Almeida L.G."/>
            <person name="de Lima Cunha O."/>
            <person name="Ciapina L.P."/>
            <person name="Brocchi M."/>
            <person name="Colabardini A.C."/>
            <person name="de Araujo Lima B."/>
            <person name="Machado C.R."/>
            <person name="de Almeida Soares C.M."/>
            <person name="Probst C.M."/>
            <person name="de Menezes C.B."/>
            <person name="Thompson C.E."/>
            <person name="Bartholomeu D.C."/>
            <person name="Gradia D.F."/>
            <person name="Pavoni D.P."/>
            <person name="Grisard E.C."/>
            <person name="Fantinatti-Garboggini F."/>
            <person name="Marchini F.K."/>
            <person name="Rodrigues-Luiz G.F."/>
            <person name="Wagner G."/>
            <person name="Goldman G.H."/>
            <person name="Fietto J.L."/>
            <person name="Elias M.C."/>
            <person name="Goldman M.H."/>
            <person name="Sagot M.F."/>
            <person name="Pereira M."/>
            <person name="Stoco P.H."/>
            <person name="de Mendonca-Neto R.P."/>
            <person name="Teixeira S.M."/>
            <person name="Maciel T.E."/>
            <person name="de Oliveira Mendes T.A."/>
            <person name="Urmenyi T.P."/>
            <person name="de Souza W."/>
            <person name="Schenkman S."/>
            <person name="de Vasconcelos A.T."/>
        </authorList>
    </citation>
    <scope>NUCLEOTIDE SEQUENCE [LARGE SCALE GENOMIC DNA]</scope>
</reference>
<dbReference type="PROSITE" id="PS51381">
    <property type="entry name" value="C2_B9"/>
    <property type="match status" value="1"/>
</dbReference>
<organism evidence="8 9">
    <name type="scientific">Strigomonas culicis</name>
    <dbReference type="NCBI Taxonomy" id="28005"/>
    <lineage>
        <taxon>Eukaryota</taxon>
        <taxon>Discoba</taxon>
        <taxon>Euglenozoa</taxon>
        <taxon>Kinetoplastea</taxon>
        <taxon>Metakinetoplastina</taxon>
        <taxon>Trypanosomatida</taxon>
        <taxon>Trypanosomatidae</taxon>
        <taxon>Strigomonadinae</taxon>
        <taxon>Strigomonas</taxon>
    </lineage>
</organism>
<dbReference type="PANTHER" id="PTHR12968:SF2">
    <property type="entry name" value="B9 DOMAIN-CONTAINING PROTEIN 2"/>
    <property type="match status" value="1"/>
</dbReference>
<dbReference type="GO" id="GO:0036038">
    <property type="term" value="C:MKS complex"/>
    <property type="evidence" value="ECO:0007669"/>
    <property type="project" value="TreeGrafter"/>
</dbReference>
<protein>
    <recommendedName>
        <fullName evidence="6">B9 domain-containing protein 2</fullName>
    </recommendedName>
</protein>
<dbReference type="PANTHER" id="PTHR12968">
    <property type="entry name" value="B9 DOMAIN-CONTAINING"/>
    <property type="match status" value="1"/>
</dbReference>
<comment type="subcellular location">
    <subcellularLocation>
        <location evidence="1">Cytoplasm</location>
        <location evidence="1">Cytoskeleton</location>
        <location evidence="1">Cilium basal body</location>
    </subcellularLocation>
</comment>
<keyword evidence="4" id="KW-0206">Cytoskeleton</keyword>
<keyword evidence="9" id="KW-1185">Reference proteome</keyword>
<evidence type="ECO:0000256" key="4">
    <source>
        <dbReference type="ARBA" id="ARBA00023212"/>
    </source>
</evidence>
<evidence type="ECO:0000256" key="5">
    <source>
        <dbReference type="ARBA" id="ARBA00023273"/>
    </source>
</evidence>
<evidence type="ECO:0000256" key="1">
    <source>
        <dbReference type="ARBA" id="ARBA00004120"/>
    </source>
</evidence>
<dbReference type="OrthoDB" id="184109at2759"/>
<dbReference type="EMBL" id="ATMH01002657">
    <property type="protein sequence ID" value="EPY32780.1"/>
    <property type="molecule type" value="Genomic_DNA"/>
</dbReference>
<proteinExistence type="predicted"/>
<evidence type="ECO:0000313" key="9">
    <source>
        <dbReference type="Proteomes" id="UP000015354"/>
    </source>
</evidence>
<dbReference type="AlphaFoldDB" id="S9WA32"/>
<keyword evidence="3" id="KW-0970">Cilium biogenesis/degradation</keyword>
<reference evidence="8" key="2">
    <citation type="submission" date="2013-03" db="EMBL/GenBank/DDBJ databases">
        <authorList>
            <person name="Motta M.C.M."/>
            <person name="Martins A.C.A."/>
            <person name="Preta C.M.C.C."/>
            <person name="Silva R."/>
            <person name="de Souza S.S."/>
            <person name="Klein C.C."/>
            <person name="de Almeida L.G.P."/>
            <person name="Cunha O.L."/>
            <person name="Colabardini A.C."/>
            <person name="Lima B.A."/>
            <person name="Machado C.R."/>
            <person name="Soares C.M.A."/>
            <person name="de Menezes C.B.A."/>
            <person name="Bartolomeu D.C."/>
            <person name="Grisard E.C."/>
            <person name="Fantinatti-Garboggini F."/>
            <person name="Rodrigues-Luiz G.F."/>
            <person name="Wagner G."/>
            <person name="Goldman G.H."/>
            <person name="Fietto J.L.R."/>
            <person name="Ciapina L.P."/>
            <person name="Brocchi M."/>
            <person name="Elias M.C."/>
            <person name="Goldman M.H.S."/>
            <person name="Sagot M.-F."/>
            <person name="Pereira M."/>
            <person name="Stoco P.H."/>
            <person name="Teixeira S.M.R."/>
            <person name="de Mendonca-Neto R.P."/>
            <person name="Maciel T.E.F."/>
            <person name="Mendes T.A.O."/>
            <person name="Urmenyi T.P."/>
            <person name="Teixeira M.M.G."/>
            <person name="de Camargo E.F.P."/>
            <person name="de Sousa W."/>
            <person name="Schenkman S."/>
            <person name="de Vasconcelos A.T.R."/>
        </authorList>
    </citation>
    <scope>NUCLEOTIDE SEQUENCE</scope>
</reference>
<evidence type="ECO:0000256" key="2">
    <source>
        <dbReference type="ARBA" id="ARBA00022490"/>
    </source>
</evidence>
<dbReference type="Proteomes" id="UP000015354">
    <property type="component" value="Unassembled WGS sequence"/>
</dbReference>
<keyword evidence="2" id="KW-0963">Cytoplasm</keyword>
<comment type="caution">
    <text evidence="8">The sequence shown here is derived from an EMBL/GenBank/DDBJ whole genome shotgun (WGS) entry which is preliminary data.</text>
</comment>
<evidence type="ECO:0000313" key="7">
    <source>
        <dbReference type="EMBL" id="EPY28036.1"/>
    </source>
</evidence>
<dbReference type="EMBL" id="ATMH01005333">
    <property type="protein sequence ID" value="EPY28036.1"/>
    <property type="molecule type" value="Genomic_DNA"/>
</dbReference>